<dbReference type="AlphaFoldDB" id="A0A8X6UNT0"/>
<keyword evidence="2" id="KW-1185">Reference proteome</keyword>
<dbReference type="Proteomes" id="UP000887013">
    <property type="component" value="Unassembled WGS sequence"/>
</dbReference>
<gene>
    <name evidence="1" type="ORF">NPIL_356071</name>
</gene>
<organism evidence="1 2">
    <name type="scientific">Nephila pilipes</name>
    <name type="common">Giant wood spider</name>
    <name type="synonym">Nephila maculata</name>
    <dbReference type="NCBI Taxonomy" id="299642"/>
    <lineage>
        <taxon>Eukaryota</taxon>
        <taxon>Metazoa</taxon>
        <taxon>Ecdysozoa</taxon>
        <taxon>Arthropoda</taxon>
        <taxon>Chelicerata</taxon>
        <taxon>Arachnida</taxon>
        <taxon>Araneae</taxon>
        <taxon>Araneomorphae</taxon>
        <taxon>Entelegynae</taxon>
        <taxon>Araneoidea</taxon>
        <taxon>Nephilidae</taxon>
        <taxon>Nephila</taxon>
    </lineage>
</organism>
<protein>
    <submittedName>
        <fullName evidence="1">Uncharacterized protein</fullName>
    </submittedName>
</protein>
<proteinExistence type="predicted"/>
<name>A0A8X6UNT0_NEPPI</name>
<evidence type="ECO:0000313" key="1">
    <source>
        <dbReference type="EMBL" id="GFU32881.1"/>
    </source>
</evidence>
<evidence type="ECO:0000313" key="2">
    <source>
        <dbReference type="Proteomes" id="UP000887013"/>
    </source>
</evidence>
<dbReference type="EMBL" id="BMAW01034000">
    <property type="protein sequence ID" value="GFU32881.1"/>
    <property type="molecule type" value="Genomic_DNA"/>
</dbReference>
<comment type="caution">
    <text evidence="1">The sequence shown here is derived from an EMBL/GenBank/DDBJ whole genome shotgun (WGS) entry which is preliminary data.</text>
</comment>
<sequence length="93" mass="10061">MSAEPPNGANASCPVKQTGDRTISISVGGATTDEVAASSMQVHHGRWSSRTAIGEVIYLMMTLERYPFPAHRVWVGKVVIAYSQAAEKSDRLK</sequence>
<reference evidence="1" key="1">
    <citation type="submission" date="2020-08" db="EMBL/GenBank/DDBJ databases">
        <title>Multicomponent nature underlies the extraordinary mechanical properties of spider dragline silk.</title>
        <authorList>
            <person name="Kono N."/>
            <person name="Nakamura H."/>
            <person name="Mori M."/>
            <person name="Yoshida Y."/>
            <person name="Ohtoshi R."/>
            <person name="Malay A.D."/>
            <person name="Moran D.A.P."/>
            <person name="Tomita M."/>
            <person name="Numata K."/>
            <person name="Arakawa K."/>
        </authorList>
    </citation>
    <scope>NUCLEOTIDE SEQUENCE</scope>
</reference>
<accession>A0A8X6UNT0</accession>